<feature type="binding site" evidence="11">
    <location>
        <position position="43"/>
    </location>
    <ligand>
        <name>ATP</name>
        <dbReference type="ChEBI" id="CHEBI:30616"/>
    </ligand>
</feature>
<evidence type="ECO:0000256" key="6">
    <source>
        <dbReference type="ARBA" id="ARBA00022741"/>
    </source>
</evidence>
<dbReference type="KEGG" id="cyc:PCC7424_4682"/>
<feature type="domain" description="Protein kinase" evidence="12">
    <location>
        <begin position="12"/>
        <end position="284"/>
    </location>
</feature>
<dbReference type="GO" id="GO:0005524">
    <property type="term" value="F:ATP binding"/>
    <property type="evidence" value="ECO:0007669"/>
    <property type="project" value="UniProtKB-UniRule"/>
</dbReference>
<gene>
    <name evidence="13" type="ordered locus">PCC7424_4682</name>
</gene>
<dbReference type="EC" id="2.7.11.1" evidence="2"/>
<evidence type="ECO:0000256" key="10">
    <source>
        <dbReference type="ARBA" id="ARBA00048679"/>
    </source>
</evidence>
<dbReference type="InterPro" id="IPR000719">
    <property type="entry name" value="Prot_kinase_dom"/>
</dbReference>
<keyword evidence="6 11" id="KW-0547">Nucleotide-binding</keyword>
<evidence type="ECO:0000256" key="9">
    <source>
        <dbReference type="ARBA" id="ARBA00047899"/>
    </source>
</evidence>
<dbReference type="Pfam" id="PF00069">
    <property type="entry name" value="Pkinase"/>
    <property type="match status" value="1"/>
</dbReference>
<evidence type="ECO:0000313" key="14">
    <source>
        <dbReference type="Proteomes" id="UP000002384"/>
    </source>
</evidence>
<dbReference type="SUPFAM" id="SSF56112">
    <property type="entry name" value="Protein kinase-like (PK-like)"/>
    <property type="match status" value="1"/>
</dbReference>
<dbReference type="Pfam" id="PF13458">
    <property type="entry name" value="Peripla_BP_6"/>
    <property type="match status" value="1"/>
</dbReference>
<dbReference type="RefSeq" id="WP_015956625.1">
    <property type="nucleotide sequence ID" value="NC_011729.1"/>
</dbReference>
<comment type="catalytic activity">
    <reaction evidence="10">
        <text>L-seryl-[protein] + ATP = O-phospho-L-seryl-[protein] + ADP + H(+)</text>
        <dbReference type="Rhea" id="RHEA:17989"/>
        <dbReference type="Rhea" id="RHEA-COMP:9863"/>
        <dbReference type="Rhea" id="RHEA-COMP:11604"/>
        <dbReference type="ChEBI" id="CHEBI:15378"/>
        <dbReference type="ChEBI" id="CHEBI:29999"/>
        <dbReference type="ChEBI" id="CHEBI:30616"/>
        <dbReference type="ChEBI" id="CHEBI:83421"/>
        <dbReference type="ChEBI" id="CHEBI:456216"/>
        <dbReference type="EC" id="2.7.11.1"/>
    </reaction>
</comment>
<dbReference type="AlphaFoldDB" id="B7KBR4"/>
<dbReference type="CDD" id="cd06268">
    <property type="entry name" value="PBP1_ABC_transporter_LIVBP-like"/>
    <property type="match status" value="1"/>
</dbReference>
<dbReference type="SMART" id="SM00220">
    <property type="entry name" value="S_TKc"/>
    <property type="match status" value="1"/>
</dbReference>
<protein>
    <recommendedName>
        <fullName evidence="2">non-specific serine/threonine protein kinase</fullName>
        <ecNumber evidence="2">2.7.11.1</ecNumber>
    </recommendedName>
</protein>
<evidence type="ECO:0000256" key="3">
    <source>
        <dbReference type="ARBA" id="ARBA00022527"/>
    </source>
</evidence>
<dbReference type="Gene3D" id="3.40.50.2300">
    <property type="match status" value="2"/>
</dbReference>
<accession>B7KBR4</accession>
<dbReference type="InterPro" id="IPR028081">
    <property type="entry name" value="Leu-bd"/>
</dbReference>
<dbReference type="PANTHER" id="PTHR24363">
    <property type="entry name" value="SERINE/THREONINE PROTEIN KINASE"/>
    <property type="match status" value="1"/>
</dbReference>
<dbReference type="InterPro" id="IPR017441">
    <property type="entry name" value="Protein_kinase_ATP_BS"/>
</dbReference>
<evidence type="ECO:0000256" key="7">
    <source>
        <dbReference type="ARBA" id="ARBA00022777"/>
    </source>
</evidence>
<keyword evidence="3 13" id="KW-0723">Serine/threonine-protein kinase</keyword>
<dbReference type="SUPFAM" id="SSF53822">
    <property type="entry name" value="Periplasmic binding protein-like I"/>
    <property type="match status" value="1"/>
</dbReference>
<evidence type="ECO:0000256" key="2">
    <source>
        <dbReference type="ARBA" id="ARBA00012513"/>
    </source>
</evidence>
<keyword evidence="8 11" id="KW-0067">ATP-binding</keyword>
<dbReference type="PROSITE" id="PS50011">
    <property type="entry name" value="PROTEIN_KINASE_DOM"/>
    <property type="match status" value="1"/>
</dbReference>
<dbReference type="HOGENOM" id="CLU_016565_0_0_3"/>
<sequence>MLKPGDILNGRYKIIAKIGQGGFGQTYKANDLGQPKHPLCVVKEIIPPLSQNPGVFREIEHRFAREAKSLAKLGEHPQIPQLFDYFQQQGKFYLIQEYIDGHDLSQEIAPGKPTWSEAKILQLLEDVLNILQFVHQQDMIHRDLKPSNLRRRTEDGKIVLLDFGAVKEITSLVIEPEETSMNFTQAIGTPGYMPPEQHSGNPQFNSDLYSLGMISIQALTGVHPRTLPSDPNTGSIIWHYSTADQNLVEVSVGLEQLLNKMVHYHFRERFVSATEALDALHRLSKRPSKPLKLPSYSRQQPTTPVLKKRWVVLGLTAVAVVFGMGQLAFLLRDKTCTDEIGDNLSCGEEILYRGLSSPEKEQGIRAFAKGNYQQAVTWFERAREKLKSDPETLIYLNNARLLASGSPYYTIAVTVPLGNPSDGGDSGREILRGVAQIQTQINQNQAIKGSGLRVVLADDSNNATRAQQLAEKLGNKPDILGIVGHYTSGITRVALPIYEKYRLVLISPTSTAQTLAQDSTVFFRTVPQDQVMAQALAQYLYQTAKLEKVAIFYNPNSNYSSSLRDQFLLSFDGLGGLVVRQFDISQSFFDAQAMINEAAKRGATGLILFPDARESPYSFSNGLNVLRANQNNYQIAGGDSFYTSDILQERKAAENMIVGITWHELSSGSIDFSRTVEEFWGGNISWRTAMAADATQVLTVALEHQSSLGWIKSLEAIFNPKIKRELLLNTLRDPNFKTKGATGEISFKPSGDRAQTVAELVKVVPSSCSPYGYLFIPVEYKNAELAGLKCD</sequence>
<dbReference type="Gene3D" id="3.30.200.20">
    <property type="entry name" value="Phosphorylase Kinase, domain 1"/>
    <property type="match status" value="1"/>
</dbReference>
<dbReference type="InterPro" id="IPR011009">
    <property type="entry name" value="Kinase-like_dom_sf"/>
</dbReference>
<reference evidence="14" key="1">
    <citation type="journal article" date="2011" name="MBio">
        <title>Novel metabolic attributes of the genus Cyanothece, comprising a group of unicellular nitrogen-fixing Cyanobacteria.</title>
        <authorList>
            <person name="Bandyopadhyay A."/>
            <person name="Elvitigala T."/>
            <person name="Welsh E."/>
            <person name="Stockel J."/>
            <person name="Liberton M."/>
            <person name="Min H."/>
            <person name="Sherman L.A."/>
            <person name="Pakrasi H.B."/>
        </authorList>
    </citation>
    <scope>NUCLEOTIDE SEQUENCE [LARGE SCALE GENOMIC DNA]</scope>
    <source>
        <strain evidence="14">PCC 7424</strain>
    </source>
</reference>
<keyword evidence="5" id="KW-0732">Signal</keyword>
<dbReference type="STRING" id="65393.PCC7424_4682"/>
<dbReference type="GO" id="GO:0004674">
    <property type="term" value="F:protein serine/threonine kinase activity"/>
    <property type="evidence" value="ECO:0007669"/>
    <property type="project" value="UniProtKB-KW"/>
</dbReference>
<dbReference type="eggNOG" id="COG0515">
    <property type="taxonomic scope" value="Bacteria"/>
</dbReference>
<dbReference type="PANTHER" id="PTHR24363:SF0">
    <property type="entry name" value="SERINE_THREONINE KINASE LIKE DOMAIN CONTAINING 1"/>
    <property type="match status" value="1"/>
</dbReference>
<dbReference type="EMBL" id="CP001291">
    <property type="protein sequence ID" value="ACK73042.1"/>
    <property type="molecule type" value="Genomic_DNA"/>
</dbReference>
<dbReference type="PROSITE" id="PS00107">
    <property type="entry name" value="PROTEIN_KINASE_ATP"/>
    <property type="match status" value="1"/>
</dbReference>
<name>B7KBR4_GLOC7</name>
<comment type="catalytic activity">
    <reaction evidence="9">
        <text>L-threonyl-[protein] + ATP = O-phospho-L-threonyl-[protein] + ADP + H(+)</text>
        <dbReference type="Rhea" id="RHEA:46608"/>
        <dbReference type="Rhea" id="RHEA-COMP:11060"/>
        <dbReference type="Rhea" id="RHEA-COMP:11605"/>
        <dbReference type="ChEBI" id="CHEBI:15378"/>
        <dbReference type="ChEBI" id="CHEBI:30013"/>
        <dbReference type="ChEBI" id="CHEBI:30616"/>
        <dbReference type="ChEBI" id="CHEBI:61977"/>
        <dbReference type="ChEBI" id="CHEBI:456216"/>
        <dbReference type="EC" id="2.7.11.1"/>
    </reaction>
</comment>
<dbReference type="CDD" id="cd14014">
    <property type="entry name" value="STKc_PknB_like"/>
    <property type="match status" value="1"/>
</dbReference>
<organism evidence="13 14">
    <name type="scientific">Gloeothece citriformis (strain PCC 7424)</name>
    <name type="common">Cyanothece sp. (strain PCC 7424)</name>
    <dbReference type="NCBI Taxonomy" id="65393"/>
    <lineage>
        <taxon>Bacteria</taxon>
        <taxon>Bacillati</taxon>
        <taxon>Cyanobacteriota</taxon>
        <taxon>Cyanophyceae</taxon>
        <taxon>Oscillatoriophycideae</taxon>
        <taxon>Chroococcales</taxon>
        <taxon>Aphanothecaceae</taxon>
        <taxon>Gloeothece</taxon>
        <taxon>Gloeothece citriformis</taxon>
    </lineage>
</organism>
<evidence type="ECO:0000259" key="12">
    <source>
        <dbReference type="PROSITE" id="PS50011"/>
    </source>
</evidence>
<dbReference type="InterPro" id="IPR028082">
    <property type="entry name" value="Peripla_BP_I"/>
</dbReference>
<evidence type="ECO:0000256" key="4">
    <source>
        <dbReference type="ARBA" id="ARBA00022679"/>
    </source>
</evidence>
<dbReference type="OrthoDB" id="446586at2"/>
<keyword evidence="4" id="KW-0808">Transferase</keyword>
<keyword evidence="7 13" id="KW-0418">Kinase</keyword>
<evidence type="ECO:0000256" key="8">
    <source>
        <dbReference type="ARBA" id="ARBA00022840"/>
    </source>
</evidence>
<evidence type="ECO:0000256" key="1">
    <source>
        <dbReference type="ARBA" id="ARBA00010062"/>
    </source>
</evidence>
<dbReference type="Proteomes" id="UP000002384">
    <property type="component" value="Chromosome"/>
</dbReference>
<evidence type="ECO:0000256" key="5">
    <source>
        <dbReference type="ARBA" id="ARBA00022729"/>
    </source>
</evidence>
<proteinExistence type="inferred from homology"/>
<dbReference type="Gene3D" id="1.10.510.10">
    <property type="entry name" value="Transferase(Phosphotransferase) domain 1"/>
    <property type="match status" value="1"/>
</dbReference>
<evidence type="ECO:0000313" key="13">
    <source>
        <dbReference type="EMBL" id="ACK73042.1"/>
    </source>
</evidence>
<evidence type="ECO:0000256" key="11">
    <source>
        <dbReference type="PROSITE-ProRule" id="PRU10141"/>
    </source>
</evidence>
<dbReference type="eggNOG" id="COG0683">
    <property type="taxonomic scope" value="Bacteria"/>
</dbReference>
<keyword evidence="14" id="KW-1185">Reference proteome</keyword>
<comment type="similarity">
    <text evidence="1">Belongs to the leucine-binding protein family.</text>
</comment>